<evidence type="ECO:0000256" key="8">
    <source>
        <dbReference type="NCBIfam" id="TIGR00234"/>
    </source>
</evidence>
<evidence type="ECO:0000256" key="9">
    <source>
        <dbReference type="PROSITE-ProRule" id="PRU00182"/>
    </source>
</evidence>
<evidence type="ECO:0000313" key="12">
    <source>
        <dbReference type="Proteomes" id="UP000229315"/>
    </source>
</evidence>
<evidence type="ECO:0000256" key="10">
    <source>
        <dbReference type="RuleBase" id="RU363036"/>
    </source>
</evidence>
<protein>
    <recommendedName>
        <fullName evidence="1 8">Tyrosine--tRNA ligase</fullName>
        <ecNumber evidence="1 8">6.1.1.1</ecNumber>
    </recommendedName>
</protein>
<evidence type="ECO:0000256" key="2">
    <source>
        <dbReference type="ARBA" id="ARBA00022598"/>
    </source>
</evidence>
<dbReference type="Pfam" id="PF00579">
    <property type="entry name" value="tRNA-synt_1b"/>
    <property type="match status" value="1"/>
</dbReference>
<dbReference type="EMBL" id="PFBH01000016">
    <property type="protein sequence ID" value="PIR85066.1"/>
    <property type="molecule type" value="Genomic_DNA"/>
</dbReference>
<gene>
    <name evidence="11" type="ORF">COU15_02740</name>
</gene>
<evidence type="ECO:0000256" key="6">
    <source>
        <dbReference type="ARBA" id="ARBA00023146"/>
    </source>
</evidence>
<dbReference type="PANTHER" id="PTHR11766">
    <property type="entry name" value="TYROSYL-TRNA SYNTHETASE"/>
    <property type="match status" value="1"/>
</dbReference>
<evidence type="ECO:0000256" key="4">
    <source>
        <dbReference type="ARBA" id="ARBA00022840"/>
    </source>
</evidence>
<dbReference type="AlphaFoldDB" id="A0A2H0UHA6"/>
<accession>A0A2H0UHA6</accession>
<dbReference type="SUPFAM" id="SSF55174">
    <property type="entry name" value="Alpha-L RNA-binding motif"/>
    <property type="match status" value="1"/>
</dbReference>
<dbReference type="NCBIfam" id="TIGR00234">
    <property type="entry name" value="tyrS"/>
    <property type="match status" value="1"/>
</dbReference>
<dbReference type="GO" id="GO:0005524">
    <property type="term" value="F:ATP binding"/>
    <property type="evidence" value="ECO:0007669"/>
    <property type="project" value="UniProtKB-KW"/>
</dbReference>
<evidence type="ECO:0000313" key="11">
    <source>
        <dbReference type="EMBL" id="PIR85066.1"/>
    </source>
</evidence>
<organism evidence="11 12">
    <name type="scientific">Candidatus Kaiserbacteria bacterium CG10_big_fil_rev_8_21_14_0_10_45_20</name>
    <dbReference type="NCBI Taxonomy" id="1974607"/>
    <lineage>
        <taxon>Bacteria</taxon>
        <taxon>Candidatus Kaiseribacteriota</taxon>
    </lineage>
</organism>
<dbReference type="InterPro" id="IPR002305">
    <property type="entry name" value="aa-tRNA-synth_Ic"/>
</dbReference>
<dbReference type="Gene3D" id="1.10.240.10">
    <property type="entry name" value="Tyrosyl-Transfer RNA Synthetase"/>
    <property type="match status" value="1"/>
</dbReference>
<dbReference type="CDD" id="cd00805">
    <property type="entry name" value="TyrRS_core"/>
    <property type="match status" value="1"/>
</dbReference>
<comment type="caution">
    <text evidence="11">The sequence shown here is derived from an EMBL/GenBank/DDBJ whole genome shotgun (WGS) entry which is preliminary data.</text>
</comment>
<dbReference type="GO" id="GO:0003723">
    <property type="term" value="F:RNA binding"/>
    <property type="evidence" value="ECO:0007669"/>
    <property type="project" value="UniProtKB-KW"/>
</dbReference>
<dbReference type="GO" id="GO:0006437">
    <property type="term" value="P:tyrosyl-tRNA aminoacylation"/>
    <property type="evidence" value="ECO:0007669"/>
    <property type="project" value="UniProtKB-UniRule"/>
</dbReference>
<keyword evidence="5 10" id="KW-0648">Protein biosynthesis</keyword>
<dbReference type="InterPro" id="IPR014729">
    <property type="entry name" value="Rossmann-like_a/b/a_fold"/>
</dbReference>
<comment type="similarity">
    <text evidence="10">Belongs to the class-I aminoacyl-tRNA synthetase family.</text>
</comment>
<sequence length="400" mass="44318">MLFGKKPPIITDEKRVDELLSRGVAEVIPGNKALKELLMSGKQLRVKLGIDPTSPNLHLGRSVPLLKLKDFQDLGHQAILIVGDATGVIGDTSDKQSERPMLSQEEVKKNAETYFTQASTLLGDSFERRFNSEWLNKLSFSELGELANQFSVAEFIARDNIRRRLDAGTRVSLRETLYPLMQGYDSVAVKADVEIGGVDQRFNLLAGRTLQEHYNQPPQGVVMTEFPIEGLDGRKMSSSWRNIIAFKDEPSEMFGKVMSVKDELIEKYFRLLTRVPMDDVSVLLSAHPRDAKLSLATELVRMYHGEREAENAKNNFENTFSKGGVPDNVVECTLSQGESLIDALVVSGVVASKTEGRRLLEAGAIKITGSDQKITGANQTIDAGAILRVGKHRFVKIVCN</sequence>
<reference evidence="12" key="1">
    <citation type="submission" date="2017-09" db="EMBL/GenBank/DDBJ databases">
        <title>Depth-based differentiation of microbial function through sediment-hosted aquifers and enrichment of novel symbionts in the deep terrestrial subsurface.</title>
        <authorList>
            <person name="Probst A.J."/>
            <person name="Ladd B."/>
            <person name="Jarett J.K."/>
            <person name="Geller-Mcgrath D.E."/>
            <person name="Sieber C.M.K."/>
            <person name="Emerson J.B."/>
            <person name="Anantharaman K."/>
            <person name="Thomas B.C."/>
            <person name="Malmstrom R."/>
            <person name="Stieglmeier M."/>
            <person name="Klingl A."/>
            <person name="Woyke T."/>
            <person name="Ryan C.M."/>
            <person name="Banfield J.F."/>
        </authorList>
    </citation>
    <scope>NUCLEOTIDE SEQUENCE [LARGE SCALE GENOMIC DNA]</scope>
</reference>
<dbReference type="SUPFAM" id="SSF52374">
    <property type="entry name" value="Nucleotidylyl transferase"/>
    <property type="match status" value="1"/>
</dbReference>
<dbReference type="InterPro" id="IPR036986">
    <property type="entry name" value="S4_RNA-bd_sf"/>
</dbReference>
<dbReference type="EC" id="6.1.1.1" evidence="1 8"/>
<dbReference type="InterPro" id="IPR024088">
    <property type="entry name" value="Tyr-tRNA-ligase_bac-type"/>
</dbReference>
<dbReference type="Proteomes" id="UP000229315">
    <property type="component" value="Unassembled WGS sequence"/>
</dbReference>
<evidence type="ECO:0000256" key="3">
    <source>
        <dbReference type="ARBA" id="ARBA00022741"/>
    </source>
</evidence>
<name>A0A2H0UHA6_9BACT</name>
<dbReference type="Gene3D" id="3.40.50.620">
    <property type="entry name" value="HUPs"/>
    <property type="match status" value="1"/>
</dbReference>
<keyword evidence="9" id="KW-0694">RNA-binding</keyword>
<evidence type="ECO:0000256" key="5">
    <source>
        <dbReference type="ARBA" id="ARBA00022917"/>
    </source>
</evidence>
<dbReference type="GO" id="GO:0005829">
    <property type="term" value="C:cytosol"/>
    <property type="evidence" value="ECO:0007669"/>
    <property type="project" value="TreeGrafter"/>
</dbReference>
<evidence type="ECO:0000256" key="7">
    <source>
        <dbReference type="ARBA" id="ARBA00048248"/>
    </source>
</evidence>
<keyword evidence="2 10" id="KW-0436">Ligase</keyword>
<keyword evidence="3 10" id="KW-0547">Nucleotide-binding</keyword>
<evidence type="ECO:0000256" key="1">
    <source>
        <dbReference type="ARBA" id="ARBA00013160"/>
    </source>
</evidence>
<dbReference type="PANTHER" id="PTHR11766:SF1">
    <property type="entry name" value="TYROSINE--TRNA LIGASE"/>
    <property type="match status" value="1"/>
</dbReference>
<dbReference type="InterPro" id="IPR002307">
    <property type="entry name" value="Tyr-tRNA-ligase"/>
</dbReference>
<keyword evidence="6 10" id="KW-0030">Aminoacyl-tRNA synthetase</keyword>
<comment type="catalytic activity">
    <reaction evidence="7">
        <text>tRNA(Tyr) + L-tyrosine + ATP = L-tyrosyl-tRNA(Tyr) + AMP + diphosphate + H(+)</text>
        <dbReference type="Rhea" id="RHEA:10220"/>
        <dbReference type="Rhea" id="RHEA-COMP:9706"/>
        <dbReference type="Rhea" id="RHEA-COMP:9707"/>
        <dbReference type="ChEBI" id="CHEBI:15378"/>
        <dbReference type="ChEBI" id="CHEBI:30616"/>
        <dbReference type="ChEBI" id="CHEBI:33019"/>
        <dbReference type="ChEBI" id="CHEBI:58315"/>
        <dbReference type="ChEBI" id="CHEBI:78442"/>
        <dbReference type="ChEBI" id="CHEBI:78536"/>
        <dbReference type="ChEBI" id="CHEBI:456215"/>
        <dbReference type="EC" id="6.1.1.1"/>
    </reaction>
</comment>
<dbReference type="Gene3D" id="3.10.290.10">
    <property type="entry name" value="RNA-binding S4 domain"/>
    <property type="match status" value="1"/>
</dbReference>
<dbReference type="PROSITE" id="PS50889">
    <property type="entry name" value="S4"/>
    <property type="match status" value="1"/>
</dbReference>
<keyword evidence="4 10" id="KW-0067">ATP-binding</keyword>
<proteinExistence type="inferred from homology"/>
<dbReference type="PRINTS" id="PR01040">
    <property type="entry name" value="TRNASYNTHTYR"/>
</dbReference>
<dbReference type="GO" id="GO:0004831">
    <property type="term" value="F:tyrosine-tRNA ligase activity"/>
    <property type="evidence" value="ECO:0007669"/>
    <property type="project" value="UniProtKB-UniRule"/>
</dbReference>